<name>A0A6A4AZJ1_9STRA</name>
<accession>A0A6A4AZJ1</accession>
<dbReference type="EMBL" id="QXFT01007887">
    <property type="protein sequence ID" value="KAE9265416.1"/>
    <property type="molecule type" value="Genomic_DNA"/>
</dbReference>
<evidence type="ECO:0000313" key="2">
    <source>
        <dbReference type="Proteomes" id="UP000434957"/>
    </source>
</evidence>
<sequence>MKEIEWPDDEPILLKPTAGATQAKFVVLAEGDAELAVQLESVWHLAAKRKTGQASFKLELFIYVQKVAARSTIRRATEGRIAVATALIDNQLRSQPEAESLGEASPA</sequence>
<protein>
    <submittedName>
        <fullName evidence="1">Uncharacterized protein</fullName>
    </submittedName>
</protein>
<gene>
    <name evidence="1" type="ORF">PR003_g32464</name>
</gene>
<keyword evidence="2" id="KW-1185">Reference proteome</keyword>
<proteinExistence type="predicted"/>
<dbReference type="AlphaFoldDB" id="A0A6A4AZJ1"/>
<reference evidence="1 2" key="1">
    <citation type="submission" date="2018-08" db="EMBL/GenBank/DDBJ databases">
        <title>Genomic investigation of the strawberry pathogen Phytophthora fragariae indicates pathogenicity is determined by transcriptional variation in three key races.</title>
        <authorList>
            <person name="Adams T.M."/>
            <person name="Armitage A.D."/>
            <person name="Sobczyk M.K."/>
            <person name="Bates H.J."/>
            <person name="Dunwell J.M."/>
            <person name="Nellist C.F."/>
            <person name="Harrison R.J."/>
        </authorList>
    </citation>
    <scope>NUCLEOTIDE SEQUENCE [LARGE SCALE GENOMIC DNA]</scope>
    <source>
        <strain evidence="1 2">SCRP333</strain>
    </source>
</reference>
<organism evidence="1 2">
    <name type="scientific">Phytophthora rubi</name>
    <dbReference type="NCBI Taxonomy" id="129364"/>
    <lineage>
        <taxon>Eukaryota</taxon>
        <taxon>Sar</taxon>
        <taxon>Stramenopiles</taxon>
        <taxon>Oomycota</taxon>
        <taxon>Peronosporomycetes</taxon>
        <taxon>Peronosporales</taxon>
        <taxon>Peronosporaceae</taxon>
        <taxon>Phytophthora</taxon>
    </lineage>
</organism>
<evidence type="ECO:0000313" key="1">
    <source>
        <dbReference type="EMBL" id="KAE9265416.1"/>
    </source>
</evidence>
<dbReference type="Proteomes" id="UP000434957">
    <property type="component" value="Unassembled WGS sequence"/>
</dbReference>
<comment type="caution">
    <text evidence="1">The sequence shown here is derived from an EMBL/GenBank/DDBJ whole genome shotgun (WGS) entry which is preliminary data.</text>
</comment>